<proteinExistence type="inferred from homology"/>
<evidence type="ECO:0000256" key="11">
    <source>
        <dbReference type="PROSITE-ProRule" id="PRU00042"/>
    </source>
</evidence>
<evidence type="ECO:0000256" key="12">
    <source>
        <dbReference type="SAM" id="MobiDB-lite"/>
    </source>
</evidence>
<evidence type="ECO:0000256" key="3">
    <source>
        <dbReference type="ARBA" id="ARBA00022723"/>
    </source>
</evidence>
<dbReference type="GO" id="GO:0042802">
    <property type="term" value="F:identical protein binding"/>
    <property type="evidence" value="ECO:0007669"/>
    <property type="project" value="UniProtKB-ARBA"/>
</dbReference>
<feature type="domain" description="C2H2-type" evidence="13">
    <location>
        <begin position="511"/>
        <end position="538"/>
    </location>
</feature>
<dbReference type="SUPFAM" id="SSF57667">
    <property type="entry name" value="beta-beta-alpha zinc fingers"/>
    <property type="match status" value="9"/>
</dbReference>
<keyword evidence="15" id="KW-1185">Reference proteome</keyword>
<dbReference type="GO" id="GO:0045893">
    <property type="term" value="P:positive regulation of DNA-templated transcription"/>
    <property type="evidence" value="ECO:0007669"/>
    <property type="project" value="UniProtKB-ARBA"/>
</dbReference>
<feature type="domain" description="C2H2-type" evidence="13">
    <location>
        <begin position="847"/>
        <end position="874"/>
    </location>
</feature>
<dbReference type="SMART" id="SM00349">
    <property type="entry name" value="KRAB"/>
    <property type="match status" value="2"/>
</dbReference>
<dbReference type="Pfam" id="PF00096">
    <property type="entry name" value="zf-C2H2"/>
    <property type="match status" value="12"/>
</dbReference>
<keyword evidence="10" id="KW-0539">Nucleus</keyword>
<comment type="subcellular location">
    <subcellularLocation>
        <location evidence="1">Nucleus</location>
    </subcellularLocation>
</comment>
<evidence type="ECO:0000256" key="4">
    <source>
        <dbReference type="ARBA" id="ARBA00022737"/>
    </source>
</evidence>
<reference evidence="16 17" key="1">
    <citation type="submission" date="2025-04" db="UniProtKB">
        <authorList>
            <consortium name="RefSeq"/>
        </authorList>
    </citation>
    <scope>IDENTIFICATION</scope>
</reference>
<dbReference type="FunFam" id="3.30.160.60:FF:000038">
    <property type="entry name" value="Zinc finger protein 624"/>
    <property type="match status" value="1"/>
</dbReference>
<dbReference type="GO" id="GO:0000981">
    <property type="term" value="F:DNA-binding transcription factor activity, RNA polymerase II-specific"/>
    <property type="evidence" value="ECO:0007669"/>
    <property type="project" value="TreeGrafter"/>
</dbReference>
<feature type="compositionally biased region" description="Polar residues" evidence="12">
    <location>
        <begin position="383"/>
        <end position="395"/>
    </location>
</feature>
<dbReference type="FunFam" id="3.30.160.60:FF:000739">
    <property type="entry name" value="Zgc:171418 protein"/>
    <property type="match status" value="1"/>
</dbReference>
<evidence type="ECO:0000256" key="10">
    <source>
        <dbReference type="ARBA" id="ARBA00023242"/>
    </source>
</evidence>
<comment type="similarity">
    <text evidence="2">Belongs to the krueppel C2H2-type zinc-finger protein family.</text>
</comment>
<keyword evidence="9" id="KW-0804">Transcription</keyword>
<dbReference type="FunFam" id="3.30.160.60:FF:000358">
    <property type="entry name" value="zinc finger protein 24"/>
    <property type="match status" value="5"/>
</dbReference>
<dbReference type="GO" id="GO:0005634">
    <property type="term" value="C:nucleus"/>
    <property type="evidence" value="ECO:0007669"/>
    <property type="project" value="UniProtKB-SubCell"/>
</dbReference>
<evidence type="ECO:0000313" key="17">
    <source>
        <dbReference type="RefSeq" id="XP_033795388.1"/>
    </source>
</evidence>
<dbReference type="Pfam" id="PF01352">
    <property type="entry name" value="KRAB"/>
    <property type="match status" value="2"/>
</dbReference>
<feature type="compositionally biased region" description="Basic and acidic residues" evidence="12">
    <location>
        <begin position="346"/>
        <end position="363"/>
    </location>
</feature>
<feature type="domain" description="KRAB" evidence="14">
    <location>
        <begin position="183"/>
        <end position="254"/>
    </location>
</feature>
<keyword evidence="3" id="KW-0479">Metal-binding</keyword>
<feature type="domain" description="C2H2-type" evidence="13">
    <location>
        <begin position="651"/>
        <end position="678"/>
    </location>
</feature>
<dbReference type="FunFam" id="3.30.160.60:FF:000710">
    <property type="entry name" value="Zinc finger protein 768"/>
    <property type="match status" value="2"/>
</dbReference>
<dbReference type="SMART" id="SM00355">
    <property type="entry name" value="ZnF_C2H2"/>
    <property type="match status" value="15"/>
</dbReference>
<dbReference type="RefSeq" id="XP_033795388.1">
    <property type="nucleotide sequence ID" value="XM_033939497.1"/>
</dbReference>
<feature type="domain" description="C2H2-type" evidence="13">
    <location>
        <begin position="903"/>
        <end position="925"/>
    </location>
</feature>
<evidence type="ECO:0000259" key="13">
    <source>
        <dbReference type="PROSITE" id="PS50157"/>
    </source>
</evidence>
<dbReference type="InterPro" id="IPR036051">
    <property type="entry name" value="KRAB_dom_sf"/>
</dbReference>
<feature type="compositionally biased region" description="Basic and acidic residues" evidence="12">
    <location>
        <begin position="312"/>
        <end position="339"/>
    </location>
</feature>
<dbReference type="PROSITE" id="PS00028">
    <property type="entry name" value="ZINC_FINGER_C2H2_1"/>
    <property type="match status" value="15"/>
</dbReference>
<dbReference type="InterPro" id="IPR001909">
    <property type="entry name" value="KRAB"/>
</dbReference>
<keyword evidence="6" id="KW-0862">Zinc</keyword>
<feature type="domain" description="C2H2-type" evidence="13">
    <location>
        <begin position="679"/>
        <end position="706"/>
    </location>
</feature>
<dbReference type="PANTHER" id="PTHR24409:SF331">
    <property type="entry name" value="ZINC FINGER PROTEIN 322A"/>
    <property type="match status" value="1"/>
</dbReference>
<dbReference type="PROSITE" id="PS50805">
    <property type="entry name" value="KRAB"/>
    <property type="match status" value="2"/>
</dbReference>
<dbReference type="Gene3D" id="6.10.140.140">
    <property type="match status" value="2"/>
</dbReference>
<evidence type="ECO:0000256" key="2">
    <source>
        <dbReference type="ARBA" id="ARBA00006991"/>
    </source>
</evidence>
<evidence type="ECO:0000256" key="1">
    <source>
        <dbReference type="ARBA" id="ARBA00004123"/>
    </source>
</evidence>
<feature type="domain" description="C2H2-type" evidence="13">
    <location>
        <begin position="791"/>
        <end position="818"/>
    </location>
</feature>
<feature type="domain" description="C2H2-type" evidence="13">
    <location>
        <begin position="483"/>
        <end position="510"/>
    </location>
</feature>
<dbReference type="FunFam" id="3.30.160.60:FF:002343">
    <property type="entry name" value="Zinc finger protein 33A"/>
    <property type="match status" value="1"/>
</dbReference>
<accession>A0A6P8R5N9</accession>
<evidence type="ECO:0000256" key="5">
    <source>
        <dbReference type="ARBA" id="ARBA00022771"/>
    </source>
</evidence>
<dbReference type="CDD" id="cd07765">
    <property type="entry name" value="KRAB_A-box"/>
    <property type="match status" value="2"/>
</dbReference>
<keyword evidence="7" id="KW-0805">Transcription regulation</keyword>
<feature type="domain" description="C2H2-type" evidence="13">
    <location>
        <begin position="623"/>
        <end position="650"/>
    </location>
</feature>
<sequence length="932" mass="109863">MSALVSDQELVTFKNVAAYFLEAEWDILGEWQKELYKKVIKEIHGILTSQGYSIVNPDSLFKIKKEDEKYFIQHFEQEGKENLNDPSMSLPIVTSVFSLSEKQEEDLPFMDHSESETSEQTHPSIICSNIVKPDILIRFEQEKFSTEPQRSEERGNLTISDTCENLHEACDEAWIKASNEASVIFKDVAAYFLEMEWNILEEWQKELYKKAMKEVLDILMSRGYSVVYPDIIFKIRKEDEKYFTQHFEWEGKENPNDSTKSLPIVTSVFSLSVKQEEDLPFTDHPGSEISEQTHPSVTSSEAYKPDAMIKILKTEEPHGRIQLEGGEKDTDTESDDRLKNNGKRMKMCDEKQREEWNHKDPFRDSSFTSAKKIAHKGEESNTQEKNSNSCPSPLQTAGIKEGERHFQSAGTQENFTTDSQFVEHHIPRHRTEVHNCQDTHKTDALGEAVLREKQFKSSECDICFNQTCSLHPCKMTHSRDKRFKCSECDKCFKRKDNLQLHQMSHTGHKPFKCSECDKCYRRKADLKLHQMNHTGNKPFKCSECDKCYKRRADLKLHQINHREDKPFKFTECDKCFNQTCSLHPRKMTHSRDKWFKCSECDKCFKRKDNLQLHQMNHTGDKPFKCSECDKCYRRKVDLQLHEMNHTGNKPFKCSECDKCYKRRSDLKLHQMYHTGDKPFKCSECDKRFYRKAHLQRHEMSHMEDKPFKCSECDKSFNWKAHLQLHEMNHRGEKPFKCSECDKSFCQKSNLKLHTMGHMGDKPFKCSECDKCFIQKSDLQKHQMIHTEHKPFKCSECNKCFRQKGSLHLHEMNHTGEKPFKCSECDKHFGQKSDLQKHKIIHMGHKPFKCSECNKSFNRKAHLQLHEMNHTGEKPFKCSECDKCFRWKKCLDVHKMVHTGDKPFKCSQCDKCFRWKQSLQLHKCHHVCFVWHF</sequence>
<dbReference type="GO" id="GO:0000977">
    <property type="term" value="F:RNA polymerase II transcription regulatory region sequence-specific DNA binding"/>
    <property type="evidence" value="ECO:0007669"/>
    <property type="project" value="TreeGrafter"/>
</dbReference>
<feature type="domain" description="KRAB" evidence="14">
    <location>
        <begin position="11"/>
        <end position="82"/>
    </location>
</feature>
<evidence type="ECO:0000256" key="6">
    <source>
        <dbReference type="ARBA" id="ARBA00022833"/>
    </source>
</evidence>
<keyword evidence="4" id="KW-0677">Repeat</keyword>
<dbReference type="PANTHER" id="PTHR24409">
    <property type="entry name" value="ZINC FINGER PROTEIN 142"/>
    <property type="match status" value="1"/>
</dbReference>
<evidence type="ECO:0000256" key="8">
    <source>
        <dbReference type="ARBA" id="ARBA00023125"/>
    </source>
</evidence>
<feature type="domain" description="C2H2-type" evidence="13">
    <location>
        <begin position="595"/>
        <end position="622"/>
    </location>
</feature>
<feature type="domain" description="C2H2-type" evidence="13">
    <location>
        <begin position="875"/>
        <end position="902"/>
    </location>
</feature>
<dbReference type="InterPro" id="IPR036236">
    <property type="entry name" value="Znf_C2H2_sf"/>
</dbReference>
<dbReference type="PROSITE" id="PS50157">
    <property type="entry name" value="ZINC_FINGER_C2H2_2"/>
    <property type="match status" value="15"/>
</dbReference>
<gene>
    <name evidence="16 17" type="primary">LOC117358060</name>
</gene>
<evidence type="ECO:0000256" key="7">
    <source>
        <dbReference type="ARBA" id="ARBA00023015"/>
    </source>
</evidence>
<dbReference type="Proteomes" id="UP000515159">
    <property type="component" value="Chromosome 3"/>
</dbReference>
<name>A0A6P8R5N9_GEOSA</name>
<feature type="domain" description="C2H2-type" evidence="13">
    <location>
        <begin position="539"/>
        <end position="566"/>
    </location>
</feature>
<feature type="domain" description="C2H2-type" evidence="13">
    <location>
        <begin position="763"/>
        <end position="790"/>
    </location>
</feature>
<dbReference type="GO" id="GO:0008270">
    <property type="term" value="F:zinc ion binding"/>
    <property type="evidence" value="ECO:0007669"/>
    <property type="project" value="UniProtKB-KW"/>
</dbReference>
<feature type="region of interest" description="Disordered" evidence="12">
    <location>
        <begin position="280"/>
        <end position="396"/>
    </location>
</feature>
<dbReference type="OrthoDB" id="8117402at2759"/>
<protein>
    <submittedName>
        <fullName evidence="16 17">Zinc finger protein 665-like</fullName>
    </submittedName>
</protein>
<dbReference type="FunFam" id="3.30.160.60:FF:000508">
    <property type="entry name" value="Myeloid zinc finger 1"/>
    <property type="match status" value="1"/>
</dbReference>
<keyword evidence="5 11" id="KW-0863">Zinc-finger</keyword>
<dbReference type="FunFam" id="3.30.160.60:FF:001732">
    <property type="entry name" value="Zgc:162936"/>
    <property type="match status" value="1"/>
</dbReference>
<dbReference type="RefSeq" id="XP_033795387.1">
    <property type="nucleotide sequence ID" value="XM_033939496.1"/>
</dbReference>
<dbReference type="GeneID" id="117358060"/>
<dbReference type="FunFam" id="3.30.160.60:FF:000414">
    <property type="entry name" value="Zinc finger protein 398"/>
    <property type="match status" value="3"/>
</dbReference>
<dbReference type="AlphaFoldDB" id="A0A6P8R5N9"/>
<organism evidence="15 17">
    <name type="scientific">Geotrypetes seraphini</name>
    <name type="common">Gaboon caecilian</name>
    <name type="synonym">Caecilia seraphini</name>
    <dbReference type="NCBI Taxonomy" id="260995"/>
    <lineage>
        <taxon>Eukaryota</taxon>
        <taxon>Metazoa</taxon>
        <taxon>Chordata</taxon>
        <taxon>Craniata</taxon>
        <taxon>Vertebrata</taxon>
        <taxon>Euteleostomi</taxon>
        <taxon>Amphibia</taxon>
        <taxon>Gymnophiona</taxon>
        <taxon>Geotrypetes</taxon>
    </lineage>
</organism>
<feature type="compositionally biased region" description="Polar residues" evidence="12">
    <location>
        <begin position="289"/>
        <end position="301"/>
    </location>
</feature>
<feature type="domain" description="C2H2-type" evidence="13">
    <location>
        <begin position="707"/>
        <end position="734"/>
    </location>
</feature>
<keyword evidence="8" id="KW-0238">DNA-binding</keyword>
<evidence type="ECO:0000313" key="16">
    <source>
        <dbReference type="RefSeq" id="XP_033795387.1"/>
    </source>
</evidence>
<feature type="domain" description="C2H2-type" evidence="13">
    <location>
        <begin position="735"/>
        <end position="762"/>
    </location>
</feature>
<dbReference type="Gene3D" id="3.30.160.60">
    <property type="entry name" value="Classic Zinc Finger"/>
    <property type="match status" value="15"/>
</dbReference>
<dbReference type="KEGG" id="gsh:117358060"/>
<evidence type="ECO:0000313" key="15">
    <source>
        <dbReference type="Proteomes" id="UP000515159"/>
    </source>
</evidence>
<feature type="domain" description="C2H2-type" evidence="13">
    <location>
        <begin position="819"/>
        <end position="846"/>
    </location>
</feature>
<evidence type="ECO:0000259" key="14">
    <source>
        <dbReference type="PROSITE" id="PS50805"/>
    </source>
</evidence>
<dbReference type="GO" id="GO:0005694">
    <property type="term" value="C:chromosome"/>
    <property type="evidence" value="ECO:0007669"/>
    <property type="project" value="UniProtKB-ARBA"/>
</dbReference>
<dbReference type="InterPro" id="IPR013087">
    <property type="entry name" value="Znf_C2H2_type"/>
</dbReference>
<evidence type="ECO:0000256" key="9">
    <source>
        <dbReference type="ARBA" id="ARBA00023163"/>
    </source>
</evidence>
<dbReference type="SUPFAM" id="SSF109640">
    <property type="entry name" value="KRAB domain (Kruppel-associated box)"/>
    <property type="match status" value="2"/>
</dbReference>